<dbReference type="PROSITE" id="PS50800">
    <property type="entry name" value="SAP"/>
    <property type="match status" value="1"/>
</dbReference>
<comment type="caution">
    <text evidence="17">The sequence shown here is derived from an EMBL/GenBank/DDBJ whole genome shotgun (WGS) entry which is preliminary data.</text>
</comment>
<evidence type="ECO:0000256" key="6">
    <source>
        <dbReference type="ARBA" id="ARBA00022723"/>
    </source>
</evidence>
<dbReference type="OMA" id="FTEWITL"/>
<dbReference type="InterPro" id="IPR006642">
    <property type="entry name" value="Rad18_UBZ4"/>
</dbReference>
<keyword evidence="7 14" id="KW-0227">DNA damage</keyword>
<protein>
    <recommendedName>
        <fullName evidence="4">RING-type E3 ubiquitin transferase</fullName>
        <ecNumber evidence="4">2.3.2.27</ecNumber>
    </recommendedName>
</protein>
<dbReference type="EC" id="2.3.2.27" evidence="4"/>
<comment type="pathway">
    <text evidence="3">Protein modification; protein ubiquitination.</text>
</comment>
<dbReference type="SMART" id="SM00734">
    <property type="entry name" value="ZnF_Rad18"/>
    <property type="match status" value="1"/>
</dbReference>
<dbReference type="EMBL" id="JNVN01000444">
    <property type="protein sequence ID" value="KHJ35295.1"/>
    <property type="molecule type" value="Genomic_DNA"/>
</dbReference>
<evidence type="ECO:0000256" key="14">
    <source>
        <dbReference type="PROSITE-ProRule" id="PRU01256"/>
    </source>
</evidence>
<comment type="subcellular location">
    <subcellularLocation>
        <location evidence="2">Nucleus</location>
    </subcellularLocation>
</comment>
<gene>
    <name evidence="17" type="ORF">EV44_g5250</name>
</gene>
<evidence type="ECO:0000256" key="12">
    <source>
        <dbReference type="ARBA" id="ARBA00023204"/>
    </source>
</evidence>
<feature type="domain" description="UBZ4-type" evidence="16">
    <location>
        <begin position="83"/>
        <end position="111"/>
    </location>
</feature>
<evidence type="ECO:0000313" key="17">
    <source>
        <dbReference type="EMBL" id="KHJ35295.1"/>
    </source>
</evidence>
<keyword evidence="6" id="KW-0479">Metal-binding</keyword>
<keyword evidence="10" id="KW-0862">Zinc</keyword>
<feature type="domain" description="SAP" evidence="15">
    <location>
        <begin position="146"/>
        <end position="180"/>
    </location>
</feature>
<dbReference type="GO" id="GO:0008270">
    <property type="term" value="F:zinc ion binding"/>
    <property type="evidence" value="ECO:0007669"/>
    <property type="project" value="UniProtKB-KW"/>
</dbReference>
<dbReference type="PANTHER" id="PTHR14134:SF2">
    <property type="entry name" value="E3 UBIQUITIN-PROTEIN LIGASE RAD18"/>
    <property type="match status" value="1"/>
</dbReference>
<evidence type="ECO:0000256" key="7">
    <source>
        <dbReference type="ARBA" id="ARBA00022763"/>
    </source>
</evidence>
<dbReference type="HOGENOM" id="CLU_028491_3_0_1"/>
<evidence type="ECO:0000256" key="9">
    <source>
        <dbReference type="ARBA" id="ARBA00022786"/>
    </source>
</evidence>
<evidence type="ECO:0000256" key="4">
    <source>
        <dbReference type="ARBA" id="ARBA00012483"/>
    </source>
</evidence>
<evidence type="ECO:0000256" key="8">
    <source>
        <dbReference type="ARBA" id="ARBA00022771"/>
    </source>
</evidence>
<evidence type="ECO:0000313" key="18">
    <source>
        <dbReference type="Proteomes" id="UP000030854"/>
    </source>
</evidence>
<dbReference type="AlphaFoldDB" id="A0A0B1PDA7"/>
<dbReference type="UniPathway" id="UPA00143"/>
<evidence type="ECO:0000256" key="2">
    <source>
        <dbReference type="ARBA" id="ARBA00004123"/>
    </source>
</evidence>
<evidence type="ECO:0000256" key="10">
    <source>
        <dbReference type="ARBA" id="ARBA00022833"/>
    </source>
</evidence>
<dbReference type="GO" id="GO:0006281">
    <property type="term" value="P:DNA repair"/>
    <property type="evidence" value="ECO:0007669"/>
    <property type="project" value="UniProtKB-KW"/>
</dbReference>
<reference evidence="17 18" key="1">
    <citation type="journal article" date="2014" name="BMC Genomics">
        <title>Adaptive genomic structural variation in the grape powdery mildew pathogen, Erysiphe necator.</title>
        <authorList>
            <person name="Jones L."/>
            <person name="Riaz S."/>
            <person name="Morales-Cruz A."/>
            <person name="Amrine K.C."/>
            <person name="McGuire B."/>
            <person name="Gubler W.D."/>
            <person name="Walker M.A."/>
            <person name="Cantu D."/>
        </authorList>
    </citation>
    <scope>NUCLEOTIDE SEQUENCE [LARGE SCALE GENOMIC DNA]</scope>
    <source>
        <strain evidence="18">c</strain>
    </source>
</reference>
<dbReference type="GO" id="GO:0097505">
    <property type="term" value="C:Rad6-Rad18 complex"/>
    <property type="evidence" value="ECO:0007669"/>
    <property type="project" value="TreeGrafter"/>
</dbReference>
<organism evidence="17 18">
    <name type="scientific">Uncinula necator</name>
    <name type="common">Grape powdery mildew</name>
    <dbReference type="NCBI Taxonomy" id="52586"/>
    <lineage>
        <taxon>Eukaryota</taxon>
        <taxon>Fungi</taxon>
        <taxon>Dikarya</taxon>
        <taxon>Ascomycota</taxon>
        <taxon>Pezizomycotina</taxon>
        <taxon>Leotiomycetes</taxon>
        <taxon>Erysiphales</taxon>
        <taxon>Erysiphaceae</taxon>
        <taxon>Erysiphe</taxon>
    </lineage>
</organism>
<dbReference type="SMART" id="SM00513">
    <property type="entry name" value="SAP"/>
    <property type="match status" value="1"/>
</dbReference>
<dbReference type="GO" id="GO:0006513">
    <property type="term" value="P:protein monoubiquitination"/>
    <property type="evidence" value="ECO:0007669"/>
    <property type="project" value="InterPro"/>
</dbReference>
<dbReference type="PROSITE" id="PS51908">
    <property type="entry name" value="ZF_UBZ4"/>
    <property type="match status" value="1"/>
</dbReference>
<dbReference type="InterPro" id="IPR039577">
    <property type="entry name" value="Rad18"/>
</dbReference>
<dbReference type="GO" id="GO:0005634">
    <property type="term" value="C:nucleus"/>
    <property type="evidence" value="ECO:0007669"/>
    <property type="project" value="UniProtKB-SubCell"/>
</dbReference>
<sequence length="337" mass="38237">MEELVEAFKKARAGVLEYAIKSSRLSISKSPSKRKFEDIGQDGEIISPTKRTRYSKRLEKITKNELISDPEGDNGYKISEACLVQCPICNVQMPNSQVNAHLDRNCKEEVSTSIRPSRTIKNSIDPFWAGIEKPVKRPERLPLLNLSMFKDSQLKKKLGEYGLSQGGSRLVMQRRFTEWITLWNANCDAKIPRPVRELRGELDRWERIQDGKGSTSSSSSISNPSIKIKEKNFDGKAWSNSHNDMFKELTLKAREKFAKSSSRPPETILEPHVDSKAECEENNIALPNSSQYMPSLQECDELNSEISGLISSQKQKYFFDEPPGKLNECNAIISEEC</sequence>
<keyword evidence="11" id="KW-0238">DNA-binding</keyword>
<evidence type="ECO:0000256" key="3">
    <source>
        <dbReference type="ARBA" id="ARBA00004906"/>
    </source>
</evidence>
<keyword evidence="12 14" id="KW-0234">DNA repair</keyword>
<keyword evidence="13" id="KW-0539">Nucleus</keyword>
<dbReference type="PANTHER" id="PTHR14134">
    <property type="entry name" value="E3 UBIQUITIN-PROTEIN LIGASE RAD18"/>
    <property type="match status" value="1"/>
</dbReference>
<name>A0A0B1PDA7_UNCNE</name>
<keyword evidence="8 14" id="KW-0863">Zinc-finger</keyword>
<evidence type="ECO:0000256" key="1">
    <source>
        <dbReference type="ARBA" id="ARBA00000900"/>
    </source>
</evidence>
<keyword evidence="9" id="KW-0833">Ubl conjugation pathway</keyword>
<dbReference type="InterPro" id="IPR003034">
    <property type="entry name" value="SAP_dom"/>
</dbReference>
<evidence type="ECO:0000259" key="15">
    <source>
        <dbReference type="PROSITE" id="PS50800"/>
    </source>
</evidence>
<dbReference type="GO" id="GO:0061630">
    <property type="term" value="F:ubiquitin protein ligase activity"/>
    <property type="evidence" value="ECO:0007669"/>
    <property type="project" value="UniProtKB-EC"/>
</dbReference>
<keyword evidence="5" id="KW-0808">Transferase</keyword>
<dbReference type="Gene3D" id="3.30.160.60">
    <property type="entry name" value="Classic Zinc Finger"/>
    <property type="match status" value="1"/>
</dbReference>
<dbReference type="Proteomes" id="UP000030854">
    <property type="component" value="Unassembled WGS sequence"/>
</dbReference>
<evidence type="ECO:0000259" key="16">
    <source>
        <dbReference type="PROSITE" id="PS51908"/>
    </source>
</evidence>
<comment type="catalytic activity">
    <reaction evidence="1">
        <text>S-ubiquitinyl-[E2 ubiquitin-conjugating enzyme]-L-cysteine + [acceptor protein]-L-lysine = [E2 ubiquitin-conjugating enzyme]-L-cysteine + N(6)-ubiquitinyl-[acceptor protein]-L-lysine.</text>
        <dbReference type="EC" id="2.3.2.27"/>
    </reaction>
</comment>
<dbReference type="GO" id="GO:0003697">
    <property type="term" value="F:single-stranded DNA binding"/>
    <property type="evidence" value="ECO:0007669"/>
    <property type="project" value="InterPro"/>
</dbReference>
<dbReference type="STRING" id="52586.A0A0B1PDA7"/>
<evidence type="ECO:0000256" key="13">
    <source>
        <dbReference type="ARBA" id="ARBA00023242"/>
    </source>
</evidence>
<dbReference type="GO" id="GO:0006301">
    <property type="term" value="P:DNA damage tolerance"/>
    <property type="evidence" value="ECO:0007669"/>
    <property type="project" value="InterPro"/>
</dbReference>
<evidence type="ECO:0000256" key="5">
    <source>
        <dbReference type="ARBA" id="ARBA00022679"/>
    </source>
</evidence>
<evidence type="ECO:0000256" key="11">
    <source>
        <dbReference type="ARBA" id="ARBA00023125"/>
    </source>
</evidence>
<proteinExistence type="predicted"/>
<keyword evidence="18" id="KW-1185">Reference proteome</keyword>
<accession>A0A0B1PDA7</accession>